<evidence type="ECO:0000256" key="1">
    <source>
        <dbReference type="SAM" id="MobiDB-lite"/>
    </source>
</evidence>
<evidence type="ECO:0000313" key="3">
    <source>
        <dbReference type="Proteomes" id="UP000199581"/>
    </source>
</evidence>
<keyword evidence="3" id="KW-1185">Reference proteome</keyword>
<dbReference type="Pfam" id="PF20657">
    <property type="entry name" value="DUF6811"/>
    <property type="match status" value="1"/>
</dbReference>
<dbReference type="InterPro" id="IPR047766">
    <property type="entry name" value="PxxKW_fam"/>
</dbReference>
<dbReference type="EMBL" id="FOTO01000001">
    <property type="protein sequence ID" value="SFL26586.1"/>
    <property type="molecule type" value="Genomic_DNA"/>
</dbReference>
<dbReference type="NCBIfam" id="NF038144">
    <property type="entry name" value="PxxKW"/>
    <property type="match status" value="1"/>
</dbReference>
<dbReference type="OrthoDB" id="5387471at2"/>
<accession>A0A8G2BZM7</accession>
<sequence>MAVDFSNAVKTDEGVQVNGVVMHPIVEQCEGCERIKEFESAKFCGTYPQPAAKWRLGTCNFSTHTKTAPGKGKAKVNPLKASKRAAKGR</sequence>
<dbReference type="RefSeq" id="WP_092188434.1">
    <property type="nucleotide sequence ID" value="NZ_FOTO01000001.1"/>
</dbReference>
<gene>
    <name evidence="2" type="ORF">SAMN05421830_101237</name>
</gene>
<feature type="region of interest" description="Disordered" evidence="1">
    <location>
        <begin position="67"/>
        <end position="89"/>
    </location>
</feature>
<dbReference type="AlphaFoldDB" id="A0A8G2BZM7"/>
<reference evidence="2 3" key="1">
    <citation type="submission" date="2016-10" db="EMBL/GenBank/DDBJ databases">
        <authorList>
            <person name="Varghese N."/>
            <person name="Submissions S."/>
        </authorList>
    </citation>
    <scope>NUCLEOTIDE SEQUENCE [LARGE SCALE GENOMIC DNA]</scope>
    <source>
        <strain evidence="2 3">DSM 1741</strain>
    </source>
</reference>
<organism evidence="2 3">
    <name type="scientific">Desulfomicrobium norvegicum (strain DSM 1741 / NCIMB 8310)</name>
    <name type="common">Desulfovibrio baculatus (strain Norway 4)</name>
    <name type="synonym">Desulfovibrio desulfuricans (strain Norway 4)</name>
    <dbReference type="NCBI Taxonomy" id="52561"/>
    <lineage>
        <taxon>Bacteria</taxon>
        <taxon>Pseudomonadati</taxon>
        <taxon>Thermodesulfobacteriota</taxon>
        <taxon>Desulfovibrionia</taxon>
        <taxon>Desulfovibrionales</taxon>
        <taxon>Desulfomicrobiaceae</taxon>
        <taxon>Desulfomicrobium</taxon>
    </lineage>
</organism>
<proteinExistence type="predicted"/>
<protein>
    <submittedName>
        <fullName evidence="2">Uncharacterized protein</fullName>
    </submittedName>
</protein>
<evidence type="ECO:0000313" key="2">
    <source>
        <dbReference type="EMBL" id="SFL26586.1"/>
    </source>
</evidence>
<comment type="caution">
    <text evidence="2">The sequence shown here is derived from an EMBL/GenBank/DDBJ whole genome shotgun (WGS) entry which is preliminary data.</text>
</comment>
<dbReference type="Proteomes" id="UP000199581">
    <property type="component" value="Unassembled WGS sequence"/>
</dbReference>
<name>A0A8G2BZM7_DESNO</name>